<feature type="compositionally biased region" description="Acidic residues" evidence="1">
    <location>
        <begin position="474"/>
        <end position="484"/>
    </location>
</feature>
<dbReference type="AlphaFoldDB" id="A0A081D281"/>
<feature type="region of interest" description="Disordered" evidence="1">
    <location>
        <begin position="451"/>
        <end position="530"/>
    </location>
</feature>
<name>A0A081D281_9HYPH</name>
<feature type="region of interest" description="Disordered" evidence="1">
    <location>
        <begin position="228"/>
        <end position="255"/>
    </location>
</feature>
<comment type="caution">
    <text evidence="2">The sequence shown here is derived from an EMBL/GenBank/DDBJ whole genome shotgun (WGS) entry which is preliminary data.</text>
</comment>
<reference evidence="2 3" key="1">
    <citation type="submission" date="2014-08" db="EMBL/GenBank/DDBJ databases">
        <title>Whole genome shotgun sequence of Rhizobium rubi NBRC 13261.</title>
        <authorList>
            <person name="Katano-Makiyama Y."/>
            <person name="Hosoyama A."/>
            <person name="Hashimoto M."/>
            <person name="Hosoyama Y."/>
            <person name="Noguchi M."/>
            <person name="Tsuchikane K."/>
            <person name="Uohara A."/>
            <person name="Ohji S."/>
            <person name="Ichikawa N."/>
            <person name="Kimura A."/>
            <person name="Yamazoe A."/>
            <person name="Fujita N."/>
        </authorList>
    </citation>
    <scope>NUCLEOTIDE SEQUENCE [LARGE SCALE GENOMIC DNA]</scope>
    <source>
        <strain evidence="2 3">NBRC 13261</strain>
    </source>
</reference>
<evidence type="ECO:0000313" key="3">
    <source>
        <dbReference type="Proteomes" id="UP000028701"/>
    </source>
</evidence>
<dbReference type="Proteomes" id="UP000028701">
    <property type="component" value="Unassembled WGS sequence"/>
</dbReference>
<evidence type="ECO:0000256" key="1">
    <source>
        <dbReference type="SAM" id="MobiDB-lite"/>
    </source>
</evidence>
<gene>
    <name evidence="2" type="ORF">RRU01S_30_00250</name>
</gene>
<feature type="compositionally biased region" description="Polar residues" evidence="1">
    <location>
        <begin position="505"/>
        <end position="514"/>
    </location>
</feature>
<feature type="compositionally biased region" description="Low complexity" evidence="1">
    <location>
        <begin position="1"/>
        <end position="20"/>
    </location>
</feature>
<dbReference type="RefSeq" id="WP_045232460.1">
    <property type="nucleotide sequence ID" value="NZ_BBJU01000030.1"/>
</dbReference>
<protein>
    <submittedName>
        <fullName evidence="2">Uncharacterized protein</fullName>
    </submittedName>
</protein>
<organism evidence="2 3">
    <name type="scientific">Agrobacterium rubi TR3 = NBRC 13261</name>
    <dbReference type="NCBI Taxonomy" id="1368415"/>
    <lineage>
        <taxon>Bacteria</taxon>
        <taxon>Pseudomonadati</taxon>
        <taxon>Pseudomonadota</taxon>
        <taxon>Alphaproteobacteria</taxon>
        <taxon>Hyphomicrobiales</taxon>
        <taxon>Rhizobiaceae</taxon>
        <taxon>Rhizobium/Agrobacterium group</taxon>
        <taxon>Agrobacterium</taxon>
    </lineage>
</organism>
<feature type="compositionally biased region" description="Basic and acidic residues" evidence="1">
    <location>
        <begin position="491"/>
        <end position="503"/>
    </location>
</feature>
<sequence length="530" mass="54943">MLPPVSAVSSVDLSSSTAAPRQEAPQPAKNTAVVPAEPADVPPITSDANIRAVSGELRLSQNVSVLAETLGKLMNIARMDGESAETYVNRLVAGLQTIPADQKAMLEKALGTILRGISVDMLANILKSSSGPEAARLAVMFELSRSSPAAASTPKPTITPYLQDIVPESRIVIPQIKNANPPSPIVATTLAPAGEADLLLSTDVKITSPSMKQTVSFATVPSDLSAPFLPTTPNSSARVAPPLPESGSAPSKPPQQLAGLLAATVPSAAATVQENALLETARPLLAPNQTSPNLVPQIGVEPDESMNSARMQQPLTPQIVNREILSSITNAFTGATAKEMETLLLTVVTAKLPAQADVLLPSTPLLTAATIDSDHDTMKLLPPHAAVPPGNSDTAEADSTLTSSLRPEMVAAHRAAAALDINAAVLDQPALHGVMAAMVAKEGIPLPFVNYPAAGDEPESDAPPRGRWPSSEGESSESDGDQEPSDQSSGQEERTADNDEVIDHSLSQGANDDGSNGGAESYYLRMSSLS</sequence>
<evidence type="ECO:0000313" key="2">
    <source>
        <dbReference type="EMBL" id="GAK73027.1"/>
    </source>
</evidence>
<dbReference type="OrthoDB" id="8404831at2"/>
<proteinExistence type="predicted"/>
<feature type="region of interest" description="Disordered" evidence="1">
    <location>
        <begin position="1"/>
        <end position="40"/>
    </location>
</feature>
<accession>A0A081D281</accession>
<dbReference type="EMBL" id="BBJU01000030">
    <property type="protein sequence ID" value="GAK73027.1"/>
    <property type="molecule type" value="Genomic_DNA"/>
</dbReference>